<accession>A0ABW2RUW4</accession>
<feature type="compositionally biased region" description="Low complexity" evidence="1">
    <location>
        <begin position="16"/>
        <end position="32"/>
    </location>
</feature>
<proteinExistence type="predicted"/>
<dbReference type="EMBL" id="JBHTCS010000009">
    <property type="protein sequence ID" value="MFC7447319.1"/>
    <property type="molecule type" value="Genomic_DNA"/>
</dbReference>
<keyword evidence="2" id="KW-0812">Transmembrane</keyword>
<evidence type="ECO:0000313" key="4">
    <source>
        <dbReference type="Proteomes" id="UP001596484"/>
    </source>
</evidence>
<name>A0ABW2RUW4_9NOCA</name>
<keyword evidence="2" id="KW-0472">Membrane</keyword>
<dbReference type="Proteomes" id="UP001596484">
    <property type="component" value="Unassembled WGS sequence"/>
</dbReference>
<evidence type="ECO:0000313" key="3">
    <source>
        <dbReference type="EMBL" id="MFC7447319.1"/>
    </source>
</evidence>
<feature type="transmembrane region" description="Helical" evidence="2">
    <location>
        <begin position="38"/>
        <end position="61"/>
    </location>
</feature>
<feature type="region of interest" description="Disordered" evidence="1">
    <location>
        <begin position="1"/>
        <end position="32"/>
    </location>
</feature>
<dbReference type="InterPro" id="IPR021903">
    <property type="entry name" value="DUF3515"/>
</dbReference>
<evidence type="ECO:0000256" key="1">
    <source>
        <dbReference type="SAM" id="MobiDB-lite"/>
    </source>
</evidence>
<sequence length="209" mass="21383">MSGCGTLVTVNDPDLPESARTTEPEPAAPHPTARRSPALIAVAVALPVALVVGVLVAAVIAGRDPVQEPVALGTVPAPAAESPECAALIEALPEDLGDYGRAELVDPAPVGAAAWQADDAKEVVLRCGVDRPLEFNAASALQMVDEVQWFEVPGEEGLDASTWFAVDRGVYVALTVPHGSGPSPLQDASAAISGALEQRPIDPAPVPNP</sequence>
<protein>
    <submittedName>
        <fullName evidence="3">DUF3515 domain-containing protein</fullName>
    </submittedName>
</protein>
<feature type="region of interest" description="Disordered" evidence="1">
    <location>
        <begin position="182"/>
        <end position="209"/>
    </location>
</feature>
<organism evidence="3 4">
    <name type="scientific">Rhodococcus daqingensis</name>
    <dbReference type="NCBI Taxonomy" id="2479363"/>
    <lineage>
        <taxon>Bacteria</taxon>
        <taxon>Bacillati</taxon>
        <taxon>Actinomycetota</taxon>
        <taxon>Actinomycetes</taxon>
        <taxon>Mycobacteriales</taxon>
        <taxon>Nocardiaceae</taxon>
        <taxon>Rhodococcus</taxon>
    </lineage>
</organism>
<gene>
    <name evidence="3" type="ORF">ACFQS9_05360</name>
</gene>
<comment type="caution">
    <text evidence="3">The sequence shown here is derived from an EMBL/GenBank/DDBJ whole genome shotgun (WGS) entry which is preliminary data.</text>
</comment>
<evidence type="ECO:0000256" key="2">
    <source>
        <dbReference type="SAM" id="Phobius"/>
    </source>
</evidence>
<keyword evidence="2" id="KW-1133">Transmembrane helix</keyword>
<dbReference type="RefSeq" id="WP_378402311.1">
    <property type="nucleotide sequence ID" value="NZ_JBHTCS010000009.1"/>
</dbReference>
<keyword evidence="4" id="KW-1185">Reference proteome</keyword>
<reference evidence="4" key="1">
    <citation type="journal article" date="2019" name="Int. J. Syst. Evol. Microbiol.">
        <title>The Global Catalogue of Microorganisms (GCM) 10K type strain sequencing project: providing services to taxonomists for standard genome sequencing and annotation.</title>
        <authorList>
            <consortium name="The Broad Institute Genomics Platform"/>
            <consortium name="The Broad Institute Genome Sequencing Center for Infectious Disease"/>
            <person name="Wu L."/>
            <person name="Ma J."/>
        </authorList>
    </citation>
    <scope>NUCLEOTIDE SEQUENCE [LARGE SCALE GENOMIC DNA]</scope>
    <source>
        <strain evidence="4">ICMP 19430</strain>
    </source>
</reference>
<dbReference type="Pfam" id="PF12028">
    <property type="entry name" value="DUF3515"/>
    <property type="match status" value="1"/>
</dbReference>